<sequence length="355" mass="41849">MDIFTNRFSNLKCVFFYFQKKHLKSVTLKFLINISNYFDLKTFINLSNQKLLLPFYHTVSDFDLPHIQNLYQVKSTLIFKRELDYICKSFKSIPIEDAVSLNDNKKRCKEAFFHLSFDDGLKEIRTVVAPILLEKGIHATFFINPSFLDNKELFYRFKVSLIINQLNKGDSKGIEIEVGKILKSEFLNFESKLLSFTWNERHLLDEIAQIVNLDFNEYLKREPYLDTDDVLWLKEKGFSIGAHSENHPRYVDISLEEQIQQTNCSLQYLKDNFNVNRNYFAFPFSDSGVGSEYFNHYDLQPSINFGTGGFREDKYGFSIQRIPLEVGNYGAEEIIKMQYLKLIIRKILRNNKINR</sequence>
<dbReference type="PANTHER" id="PTHR34216">
    <property type="match status" value="1"/>
</dbReference>
<reference evidence="4 5" key="1">
    <citation type="submission" date="2019-04" db="EMBL/GenBank/DDBJ databases">
        <title>Pedobacter sp. AR-3-17 sp. nov., isolated from Arctic soil.</title>
        <authorList>
            <person name="Dahal R.H."/>
            <person name="Kim D.-U."/>
        </authorList>
    </citation>
    <scope>NUCLEOTIDE SEQUENCE [LARGE SCALE GENOMIC DNA]</scope>
    <source>
        <strain evidence="4 5">AR-3-17</strain>
    </source>
</reference>
<comment type="caution">
    <text evidence="4">The sequence shown here is derived from an EMBL/GenBank/DDBJ whole genome shotgun (WGS) entry which is preliminary data.</text>
</comment>
<dbReference type="Pfam" id="PF01522">
    <property type="entry name" value="Polysacc_deac_1"/>
    <property type="match status" value="1"/>
</dbReference>
<dbReference type="Proteomes" id="UP000308181">
    <property type="component" value="Unassembled WGS sequence"/>
</dbReference>
<dbReference type="InterPro" id="IPR002509">
    <property type="entry name" value="NODB_dom"/>
</dbReference>
<evidence type="ECO:0000256" key="1">
    <source>
        <dbReference type="ARBA" id="ARBA00004613"/>
    </source>
</evidence>
<protein>
    <submittedName>
        <fullName evidence="4">Polysaccharide deacetylase family protein</fullName>
    </submittedName>
</protein>
<comment type="subcellular location">
    <subcellularLocation>
        <location evidence="1">Secreted</location>
    </subcellularLocation>
</comment>
<gene>
    <name evidence="4" type="ORF">FA046_15490</name>
</gene>
<evidence type="ECO:0000313" key="5">
    <source>
        <dbReference type="Proteomes" id="UP000308181"/>
    </source>
</evidence>
<evidence type="ECO:0000256" key="2">
    <source>
        <dbReference type="ARBA" id="ARBA00022729"/>
    </source>
</evidence>
<proteinExistence type="predicted"/>
<name>A0A4U1BZQ4_9SPHI</name>
<dbReference type="AlphaFoldDB" id="A0A4U1BZQ4"/>
<dbReference type="GO" id="GO:0005975">
    <property type="term" value="P:carbohydrate metabolic process"/>
    <property type="evidence" value="ECO:0007669"/>
    <property type="project" value="InterPro"/>
</dbReference>
<dbReference type="EMBL" id="SWBP01000006">
    <property type="protein sequence ID" value="TKB96067.1"/>
    <property type="molecule type" value="Genomic_DNA"/>
</dbReference>
<organism evidence="4 5">
    <name type="scientific">Pedobacter cryophilus</name>
    <dbReference type="NCBI Taxonomy" id="2571271"/>
    <lineage>
        <taxon>Bacteria</taxon>
        <taxon>Pseudomonadati</taxon>
        <taxon>Bacteroidota</taxon>
        <taxon>Sphingobacteriia</taxon>
        <taxon>Sphingobacteriales</taxon>
        <taxon>Sphingobacteriaceae</taxon>
        <taxon>Pedobacter</taxon>
    </lineage>
</organism>
<keyword evidence="2" id="KW-0732">Signal</keyword>
<keyword evidence="5" id="KW-1185">Reference proteome</keyword>
<dbReference type="PANTHER" id="PTHR34216:SF3">
    <property type="entry name" value="POLY-BETA-1,6-N-ACETYL-D-GLUCOSAMINE N-DEACETYLASE"/>
    <property type="match status" value="1"/>
</dbReference>
<dbReference type="Gene3D" id="3.20.20.370">
    <property type="entry name" value="Glycoside hydrolase/deacetylase"/>
    <property type="match status" value="1"/>
</dbReference>
<dbReference type="InterPro" id="IPR011330">
    <property type="entry name" value="Glyco_hydro/deAcase_b/a-brl"/>
</dbReference>
<evidence type="ECO:0000259" key="3">
    <source>
        <dbReference type="Pfam" id="PF01522"/>
    </source>
</evidence>
<dbReference type="InterPro" id="IPR051398">
    <property type="entry name" value="Polysacch_Deacetylase"/>
</dbReference>
<accession>A0A4U1BZQ4</accession>
<dbReference type="CDD" id="cd10918">
    <property type="entry name" value="CE4_NodB_like_5s_6s"/>
    <property type="match status" value="1"/>
</dbReference>
<dbReference type="GO" id="GO:0016810">
    <property type="term" value="F:hydrolase activity, acting on carbon-nitrogen (but not peptide) bonds"/>
    <property type="evidence" value="ECO:0007669"/>
    <property type="project" value="InterPro"/>
</dbReference>
<feature type="domain" description="NodB homology" evidence="3">
    <location>
        <begin position="229"/>
        <end position="286"/>
    </location>
</feature>
<dbReference type="GO" id="GO:0005576">
    <property type="term" value="C:extracellular region"/>
    <property type="evidence" value="ECO:0007669"/>
    <property type="project" value="UniProtKB-SubCell"/>
</dbReference>
<dbReference type="SUPFAM" id="SSF88713">
    <property type="entry name" value="Glycoside hydrolase/deacetylase"/>
    <property type="match status" value="1"/>
</dbReference>
<dbReference type="OrthoDB" id="1446101at2"/>
<evidence type="ECO:0000313" key="4">
    <source>
        <dbReference type="EMBL" id="TKB96067.1"/>
    </source>
</evidence>